<organism evidence="2 3">
    <name type="scientific">Ditylenchus dipsaci</name>
    <dbReference type="NCBI Taxonomy" id="166011"/>
    <lineage>
        <taxon>Eukaryota</taxon>
        <taxon>Metazoa</taxon>
        <taxon>Ecdysozoa</taxon>
        <taxon>Nematoda</taxon>
        <taxon>Chromadorea</taxon>
        <taxon>Rhabditida</taxon>
        <taxon>Tylenchina</taxon>
        <taxon>Tylenchomorpha</taxon>
        <taxon>Sphaerularioidea</taxon>
        <taxon>Anguinidae</taxon>
        <taxon>Anguininae</taxon>
        <taxon>Ditylenchus</taxon>
    </lineage>
</organism>
<proteinExistence type="predicted"/>
<keyword evidence="2" id="KW-1185">Reference proteome</keyword>
<evidence type="ECO:0000313" key="3">
    <source>
        <dbReference type="WBParaSite" id="jg14622"/>
    </source>
</evidence>
<reference evidence="3" key="1">
    <citation type="submission" date="2022-11" db="UniProtKB">
        <authorList>
            <consortium name="WormBaseParasite"/>
        </authorList>
    </citation>
    <scope>IDENTIFICATION</scope>
</reference>
<accession>A0A915D1Q6</accession>
<dbReference type="AlphaFoldDB" id="A0A915D1Q6"/>
<name>A0A915D1Q6_9BILA</name>
<evidence type="ECO:0000313" key="2">
    <source>
        <dbReference type="Proteomes" id="UP000887574"/>
    </source>
</evidence>
<feature type="region of interest" description="Disordered" evidence="1">
    <location>
        <begin position="75"/>
        <end position="122"/>
    </location>
</feature>
<dbReference type="Proteomes" id="UP000887574">
    <property type="component" value="Unplaced"/>
</dbReference>
<sequence>MTCYAFPMPPKRGKAYKVYNISNNIHLQESTTDVDKLSYIGLAISEATALLLSLNKLYTGLQALYHQILSESKEHSKAKIENASAPKLLKATVEQHSESEGDEEYHGSEEEEEEEKIEPKKK</sequence>
<feature type="compositionally biased region" description="Basic and acidic residues" evidence="1">
    <location>
        <begin position="93"/>
        <end position="108"/>
    </location>
</feature>
<evidence type="ECO:0000256" key="1">
    <source>
        <dbReference type="SAM" id="MobiDB-lite"/>
    </source>
</evidence>
<protein>
    <submittedName>
        <fullName evidence="3">Uncharacterized protein</fullName>
    </submittedName>
</protein>
<dbReference type="WBParaSite" id="jg14622">
    <property type="protein sequence ID" value="jg14622"/>
    <property type="gene ID" value="jg14622"/>
</dbReference>